<feature type="compositionally biased region" description="Polar residues" evidence="7">
    <location>
        <begin position="805"/>
        <end position="817"/>
    </location>
</feature>
<dbReference type="PANTHER" id="PTHR14226">
    <property type="entry name" value="NEUROPATHY TARGET ESTERASE/SWISS CHEESE D.MELANOGASTER"/>
    <property type="match status" value="1"/>
</dbReference>
<comment type="caution">
    <text evidence="5">Lacks conserved residue(s) required for the propagation of feature annotation.</text>
</comment>
<reference evidence="9 10" key="1">
    <citation type="submission" date="2024-06" db="EMBL/GenBank/DDBJ databases">
        <title>Complete genome of Phlyctema vagabunda strain 19-DSS-EL-015.</title>
        <authorList>
            <person name="Fiorenzani C."/>
        </authorList>
    </citation>
    <scope>NUCLEOTIDE SEQUENCE [LARGE SCALE GENOMIC DNA]</scope>
    <source>
        <strain evidence="9 10">19-DSS-EL-015</strain>
    </source>
</reference>
<feature type="region of interest" description="Disordered" evidence="7">
    <location>
        <begin position="627"/>
        <end position="684"/>
    </location>
</feature>
<dbReference type="InterPro" id="IPR016035">
    <property type="entry name" value="Acyl_Trfase/lysoPLipase"/>
</dbReference>
<evidence type="ECO:0000256" key="1">
    <source>
        <dbReference type="ARBA" id="ARBA00002682"/>
    </source>
</evidence>
<comment type="function">
    <text evidence="1">Probable lipid hydrolase.</text>
</comment>
<protein>
    <recommendedName>
        <fullName evidence="6">Patatin-like phospholipase domain-containing protein</fullName>
        <ecNumber evidence="6">3.1.1.-</ecNumber>
    </recommendedName>
</protein>
<dbReference type="CDD" id="cd07230">
    <property type="entry name" value="Pat_TGL4-5_like"/>
    <property type="match status" value="1"/>
</dbReference>
<comment type="caution">
    <text evidence="9">The sequence shown here is derived from an EMBL/GenBank/DDBJ whole genome shotgun (WGS) entry which is preliminary data.</text>
</comment>
<dbReference type="InterPro" id="IPR050301">
    <property type="entry name" value="NTE"/>
</dbReference>
<feature type="compositionally biased region" description="Polar residues" evidence="7">
    <location>
        <begin position="707"/>
        <end position="716"/>
    </location>
</feature>
<dbReference type="Pfam" id="PF01734">
    <property type="entry name" value="Patatin"/>
    <property type="match status" value="1"/>
</dbReference>
<dbReference type="SUPFAM" id="SSF52151">
    <property type="entry name" value="FabD/lysophospholipase-like"/>
    <property type="match status" value="1"/>
</dbReference>
<accession>A0ABR4PCR2</accession>
<feature type="region of interest" description="Disordered" evidence="7">
    <location>
        <begin position="703"/>
        <end position="739"/>
    </location>
</feature>
<evidence type="ECO:0000256" key="7">
    <source>
        <dbReference type="SAM" id="MobiDB-lite"/>
    </source>
</evidence>
<evidence type="ECO:0000313" key="10">
    <source>
        <dbReference type="Proteomes" id="UP001629113"/>
    </source>
</evidence>
<keyword evidence="10" id="KW-1185">Reference proteome</keyword>
<feature type="region of interest" description="Disordered" evidence="7">
    <location>
        <begin position="22"/>
        <end position="52"/>
    </location>
</feature>
<dbReference type="PROSITE" id="PS51635">
    <property type="entry name" value="PNPLA"/>
    <property type="match status" value="1"/>
</dbReference>
<evidence type="ECO:0000256" key="3">
    <source>
        <dbReference type="ARBA" id="ARBA00022963"/>
    </source>
</evidence>
<sequence length="817" mass="90781">MVMLGYFQSKVPLHCSQYDDNLNEKKPTTPNAHATKDRCHRRTSSSSQSSPWSLVEPAARILRGSAGLVNSALAQLHDGLSEEERCEMRRKEEMGQILTLRMKNAENVDQWIAAAQELDRLEDNESWKQDPSSPGFDAHLVQIRLKQLDKARTDCDTKAMLHLVRTSLSRDLAGMGNIRLYKHTHIGTKDLIERYIDSTLATIRALVETSKHSLPPGMETKDILEQVIYARQAFGRSALLLSGGATFGMNHVGVLKALFEANLLPRIISGASAGSIVCAVLCTRKDEEIPDVLKSFPYGDLAVFEDPDREDGVLERVHRLLTQGSWIDIKHLIRVMQELLGDMTFQEAYNRTRRILNICVSSASVYELPRLLNYVTSPNVMIWSAVAASCSVPFLFSATQLLVKNPVTGENIPWNPTPQKWIDGSVDNDLPMTRLAEMFNVNHFIVSQVNPHVIPFLAKDEKAIARDALRDDSTGPGWVYTLTNLAKDEALYRMQVLAELGIFPNLVTKARSVLSQKYSGDITILPEIEYKDFPRMLKNPTAEFMVQTCLSGERATWPKLSRIKNHCAVELELDAAVQQLRARVVFSPSQVDLRRMTTGSLRTTGKRGGQRRRDSGSAFLALQQGLSAEQEDSGLQMKDASRPPLRSAHSHMSINRRYMQPLVSKQSRATTPLGTPRLDIDSPEVPFVQSPRRALHLNLQLPDLSSAGETTQSPPSSDADIDSHTDDSSPEIDYSDNGGAGLAVYEQEDEVDFFSINQPITSRTDHVLATVPTAALSPTLSRSSMALHVKGSSFPQKEPAALSPLETSPQRRFPGTQ</sequence>
<dbReference type="PANTHER" id="PTHR14226:SF10">
    <property type="entry name" value="TRIACYLGLYCEROL LIPASE 4-RELATED"/>
    <property type="match status" value="1"/>
</dbReference>
<feature type="active site" description="Proton acceptor" evidence="5">
    <location>
        <position position="423"/>
    </location>
</feature>
<dbReference type="EMBL" id="JBFCZG010000006">
    <property type="protein sequence ID" value="KAL3421088.1"/>
    <property type="molecule type" value="Genomic_DNA"/>
</dbReference>
<dbReference type="Pfam" id="PF11815">
    <property type="entry name" value="DUF3336"/>
    <property type="match status" value="1"/>
</dbReference>
<keyword evidence="2 5" id="KW-0378">Hydrolase</keyword>
<evidence type="ECO:0000256" key="6">
    <source>
        <dbReference type="RuleBase" id="RU362055"/>
    </source>
</evidence>
<comment type="function">
    <text evidence="6">Lipid hydrolase.</text>
</comment>
<gene>
    <name evidence="9" type="ORF">PVAG01_07533</name>
</gene>
<evidence type="ECO:0000313" key="9">
    <source>
        <dbReference type="EMBL" id="KAL3421088.1"/>
    </source>
</evidence>
<proteinExistence type="inferred from homology"/>
<dbReference type="EC" id="3.1.1.-" evidence="6"/>
<evidence type="ECO:0000259" key="8">
    <source>
        <dbReference type="PROSITE" id="PS51635"/>
    </source>
</evidence>
<feature type="short sequence motif" description="GXSXG" evidence="5">
    <location>
        <begin position="270"/>
        <end position="274"/>
    </location>
</feature>
<comment type="similarity">
    <text evidence="6">Belongs to the PLPL family.</text>
</comment>
<feature type="region of interest" description="Disordered" evidence="7">
    <location>
        <begin position="787"/>
        <end position="817"/>
    </location>
</feature>
<dbReference type="InterPro" id="IPR002641">
    <property type="entry name" value="PNPLA_dom"/>
</dbReference>
<evidence type="ECO:0000256" key="2">
    <source>
        <dbReference type="ARBA" id="ARBA00022801"/>
    </source>
</evidence>
<dbReference type="Proteomes" id="UP001629113">
    <property type="component" value="Unassembled WGS sequence"/>
</dbReference>
<feature type="active site" description="Nucleophile" evidence="5">
    <location>
        <position position="272"/>
    </location>
</feature>
<organism evidence="9 10">
    <name type="scientific">Phlyctema vagabunda</name>
    <dbReference type="NCBI Taxonomy" id="108571"/>
    <lineage>
        <taxon>Eukaryota</taxon>
        <taxon>Fungi</taxon>
        <taxon>Dikarya</taxon>
        <taxon>Ascomycota</taxon>
        <taxon>Pezizomycotina</taxon>
        <taxon>Leotiomycetes</taxon>
        <taxon>Helotiales</taxon>
        <taxon>Dermateaceae</taxon>
        <taxon>Phlyctema</taxon>
    </lineage>
</organism>
<evidence type="ECO:0000256" key="4">
    <source>
        <dbReference type="ARBA" id="ARBA00023098"/>
    </source>
</evidence>
<feature type="compositionally biased region" description="Polar residues" evidence="7">
    <location>
        <begin position="663"/>
        <end position="673"/>
    </location>
</feature>
<comment type="subcellular location">
    <subcellularLocation>
        <location evidence="6">Membrane</location>
        <topology evidence="6">Single-pass membrane protein</topology>
    </subcellularLocation>
</comment>
<evidence type="ECO:0000256" key="5">
    <source>
        <dbReference type="PROSITE-ProRule" id="PRU01161"/>
    </source>
</evidence>
<feature type="domain" description="PNPLA" evidence="8">
    <location>
        <begin position="239"/>
        <end position="436"/>
    </location>
</feature>
<keyword evidence="3 5" id="KW-0442">Lipid degradation</keyword>
<name>A0ABR4PCR2_9HELO</name>
<dbReference type="InterPro" id="IPR021771">
    <property type="entry name" value="Triacylglycerol_lipase_N"/>
</dbReference>
<keyword evidence="4 5" id="KW-0443">Lipid metabolism</keyword>
<dbReference type="Gene3D" id="3.40.1090.10">
    <property type="entry name" value="Cytosolic phospholipase A2 catalytic domain"/>
    <property type="match status" value="2"/>
</dbReference>